<dbReference type="Proteomes" id="UP000014540">
    <property type="component" value="Unassembled WGS sequence"/>
</dbReference>
<dbReference type="Pfam" id="PF00990">
    <property type="entry name" value="GGDEF"/>
    <property type="match status" value="1"/>
</dbReference>
<dbReference type="InterPro" id="IPR000160">
    <property type="entry name" value="GGDEF_dom"/>
</dbReference>
<comment type="caution">
    <text evidence="5">The sequence shown here is derived from an EMBL/GenBank/DDBJ whole genome shotgun (WGS) entry which is preliminary data.</text>
</comment>
<reference evidence="5" key="1">
    <citation type="submission" date="2013-04" db="EMBL/GenBank/DDBJ databases">
        <authorList>
            <person name="Harkins D.M."/>
            <person name="Durkin A.S."/>
            <person name="Selengut J.D."/>
            <person name="Sanka R."/>
            <person name="DePew J."/>
            <person name="Purushe J."/>
            <person name="Ahmed A."/>
            <person name="van der Linden H."/>
            <person name="Goris M.G.A."/>
            <person name="Hartskeerl R.A."/>
            <person name="Vinetz J.M."/>
            <person name="Sutton G.G."/>
            <person name="Nelson W.C."/>
            <person name="Fouts D.E."/>
        </authorList>
    </citation>
    <scope>NUCLEOTIDE SEQUENCE [LARGE SCALE GENOMIC DNA]</scope>
    <source>
        <strain evidence="5">BUT 6</strain>
    </source>
</reference>
<keyword evidence="3" id="KW-0175">Coiled coil</keyword>
<dbReference type="CDD" id="cd01949">
    <property type="entry name" value="GGDEF"/>
    <property type="match status" value="1"/>
</dbReference>
<dbReference type="PANTHER" id="PTHR45138:SF9">
    <property type="entry name" value="DIGUANYLATE CYCLASE DGCM-RELATED"/>
    <property type="match status" value="1"/>
</dbReference>
<gene>
    <name evidence="5" type="ORF">LEP1GSC058_1131</name>
</gene>
<proteinExistence type="predicted"/>
<dbReference type="EMBL" id="AKWZ02000011">
    <property type="protein sequence ID" value="EPG72564.1"/>
    <property type="molecule type" value="Genomic_DNA"/>
</dbReference>
<keyword evidence="6" id="KW-1185">Reference proteome</keyword>
<dbReference type="PROSITE" id="PS50887">
    <property type="entry name" value="GGDEF"/>
    <property type="match status" value="1"/>
</dbReference>
<evidence type="ECO:0000259" key="4">
    <source>
        <dbReference type="PROSITE" id="PS50887"/>
    </source>
</evidence>
<dbReference type="InterPro" id="IPR029787">
    <property type="entry name" value="Nucleotide_cyclase"/>
</dbReference>
<protein>
    <recommendedName>
        <fullName evidence="1">diguanylate cyclase</fullName>
        <ecNumber evidence="1">2.7.7.65</ecNumber>
    </recommendedName>
</protein>
<evidence type="ECO:0000313" key="5">
    <source>
        <dbReference type="EMBL" id="EPG72564.1"/>
    </source>
</evidence>
<dbReference type="AlphaFoldDB" id="S3UW58"/>
<evidence type="ECO:0000256" key="3">
    <source>
        <dbReference type="SAM" id="Coils"/>
    </source>
</evidence>
<evidence type="ECO:0000256" key="2">
    <source>
        <dbReference type="ARBA" id="ARBA00034247"/>
    </source>
</evidence>
<evidence type="ECO:0000256" key="1">
    <source>
        <dbReference type="ARBA" id="ARBA00012528"/>
    </source>
</evidence>
<dbReference type="NCBIfam" id="TIGR00254">
    <property type="entry name" value="GGDEF"/>
    <property type="match status" value="1"/>
</dbReference>
<feature type="domain" description="GGDEF" evidence="4">
    <location>
        <begin position="250"/>
        <end position="378"/>
    </location>
</feature>
<dbReference type="GO" id="GO:0052621">
    <property type="term" value="F:diguanylate cyclase activity"/>
    <property type="evidence" value="ECO:0007669"/>
    <property type="project" value="UniProtKB-EC"/>
</dbReference>
<dbReference type="EC" id="2.7.7.65" evidence="1"/>
<accession>S3UW58</accession>
<dbReference type="STRING" id="1193011.LEP1GSC058_1131"/>
<dbReference type="PANTHER" id="PTHR45138">
    <property type="entry name" value="REGULATORY COMPONENTS OF SENSORY TRANSDUCTION SYSTEM"/>
    <property type="match status" value="1"/>
</dbReference>
<feature type="coiled-coil region" evidence="3">
    <location>
        <begin position="47"/>
        <end position="95"/>
    </location>
</feature>
<dbReference type="FunFam" id="3.30.70.270:FF:000001">
    <property type="entry name" value="Diguanylate cyclase domain protein"/>
    <property type="match status" value="1"/>
</dbReference>
<dbReference type="InterPro" id="IPR050469">
    <property type="entry name" value="Diguanylate_Cyclase"/>
</dbReference>
<dbReference type="SUPFAM" id="SSF55073">
    <property type="entry name" value="Nucleotide cyclase"/>
    <property type="match status" value="1"/>
</dbReference>
<sequence>MVYQLDRKGIILPVKYPGKNRHNALPDVWDKTRVGSVSKMRNPEDEMNSKDQEIERLKKLVELYERISKLGEQELKEAENILNAQENAASLARTELLEMRDRFKGLGQLSSERKSAILEIVNDKQTPLSGLASKFEEMGRKHDYFYSDFFRIVANLDLPESEARTLWKEIYSHAEDISLKLGRSMNFIVALLDYIYLKNRLIENPKIVDMYSFEEIILNAVIDEGTGIYNRRYFNLVLNKEITRSKRYKRSFCLFLFDLDDFKKINDSKGHAFGDDILKLVAGTLMYSFRTEDISCRVGGEEFAVILPETTRENSSVAIERFRTYLRNSSKNDFGIEVTVSGGLSEYPADTEESSRLYSIADSRLYEAKAAGKDRITY</sequence>
<comment type="catalytic activity">
    <reaction evidence="2">
        <text>2 GTP = 3',3'-c-di-GMP + 2 diphosphate</text>
        <dbReference type="Rhea" id="RHEA:24898"/>
        <dbReference type="ChEBI" id="CHEBI:33019"/>
        <dbReference type="ChEBI" id="CHEBI:37565"/>
        <dbReference type="ChEBI" id="CHEBI:58805"/>
        <dbReference type="EC" id="2.7.7.65"/>
    </reaction>
</comment>
<name>S3UW58_9LEPT</name>
<dbReference type="SMART" id="SM00267">
    <property type="entry name" value="GGDEF"/>
    <property type="match status" value="1"/>
</dbReference>
<dbReference type="InterPro" id="IPR043128">
    <property type="entry name" value="Rev_trsase/Diguanyl_cyclase"/>
</dbReference>
<dbReference type="Gene3D" id="3.30.70.270">
    <property type="match status" value="1"/>
</dbReference>
<organism evidence="5 6">
    <name type="scientific">Leptospira fainei serovar Hurstbridge str. BUT 6</name>
    <dbReference type="NCBI Taxonomy" id="1193011"/>
    <lineage>
        <taxon>Bacteria</taxon>
        <taxon>Pseudomonadati</taxon>
        <taxon>Spirochaetota</taxon>
        <taxon>Spirochaetia</taxon>
        <taxon>Leptospirales</taxon>
        <taxon>Leptospiraceae</taxon>
        <taxon>Leptospira</taxon>
    </lineage>
</organism>
<evidence type="ECO:0000313" key="6">
    <source>
        <dbReference type="Proteomes" id="UP000014540"/>
    </source>
</evidence>